<reference evidence="1 2" key="1">
    <citation type="submission" date="2024-05" db="EMBL/GenBank/DDBJ databases">
        <title>Genome sequencing and assembly of Indian major carp, Cirrhinus mrigala (Hamilton, 1822).</title>
        <authorList>
            <person name="Mohindra V."/>
            <person name="Chowdhury L.M."/>
            <person name="Lal K."/>
            <person name="Jena J.K."/>
        </authorList>
    </citation>
    <scope>NUCLEOTIDE SEQUENCE [LARGE SCALE GENOMIC DNA]</scope>
    <source>
        <strain evidence="1">CM1030</strain>
        <tissue evidence="1">Blood</tissue>
    </source>
</reference>
<gene>
    <name evidence="1" type="ORF">M9458_022444</name>
</gene>
<accession>A0ABD0QA92</accession>
<feature type="non-terminal residue" evidence="1">
    <location>
        <position position="1"/>
    </location>
</feature>
<comment type="caution">
    <text evidence="1">The sequence shown here is derived from an EMBL/GenBank/DDBJ whole genome shotgun (WGS) entry which is preliminary data.</text>
</comment>
<evidence type="ECO:0000313" key="1">
    <source>
        <dbReference type="EMBL" id="KAL0183069.1"/>
    </source>
</evidence>
<sequence length="49" mass="5629">DIIEKQVQEGLIAPEIREKISFVLLRKHRHQTKKPIHRSLADIGKSSPS</sequence>
<dbReference type="Proteomes" id="UP001529510">
    <property type="component" value="Unassembled WGS sequence"/>
</dbReference>
<keyword evidence="2" id="KW-1185">Reference proteome</keyword>
<name>A0ABD0QA92_CIRMR</name>
<dbReference type="AlphaFoldDB" id="A0ABD0QA92"/>
<proteinExistence type="predicted"/>
<organism evidence="1 2">
    <name type="scientific">Cirrhinus mrigala</name>
    <name type="common">Mrigala</name>
    <dbReference type="NCBI Taxonomy" id="683832"/>
    <lineage>
        <taxon>Eukaryota</taxon>
        <taxon>Metazoa</taxon>
        <taxon>Chordata</taxon>
        <taxon>Craniata</taxon>
        <taxon>Vertebrata</taxon>
        <taxon>Euteleostomi</taxon>
        <taxon>Actinopterygii</taxon>
        <taxon>Neopterygii</taxon>
        <taxon>Teleostei</taxon>
        <taxon>Ostariophysi</taxon>
        <taxon>Cypriniformes</taxon>
        <taxon>Cyprinidae</taxon>
        <taxon>Labeoninae</taxon>
        <taxon>Labeonini</taxon>
        <taxon>Cirrhinus</taxon>
    </lineage>
</organism>
<feature type="non-terminal residue" evidence="1">
    <location>
        <position position="49"/>
    </location>
</feature>
<protein>
    <submittedName>
        <fullName evidence="1">Uncharacterized protein</fullName>
    </submittedName>
</protein>
<evidence type="ECO:0000313" key="2">
    <source>
        <dbReference type="Proteomes" id="UP001529510"/>
    </source>
</evidence>
<dbReference type="EMBL" id="JAMKFB020000010">
    <property type="protein sequence ID" value="KAL0183069.1"/>
    <property type="molecule type" value="Genomic_DNA"/>
</dbReference>